<evidence type="ECO:0000313" key="5">
    <source>
        <dbReference type="Proteomes" id="UP001058626"/>
    </source>
</evidence>
<evidence type="ECO:0008006" key="6">
    <source>
        <dbReference type="Google" id="ProtNLM"/>
    </source>
</evidence>
<dbReference type="InterPro" id="IPR025736">
    <property type="entry name" value="PucR_C-HTH_dom"/>
</dbReference>
<feature type="domain" description="PucR C-terminal helix-turn-helix" evidence="2">
    <location>
        <begin position="341"/>
        <end position="395"/>
    </location>
</feature>
<dbReference type="PANTHER" id="PTHR33744">
    <property type="entry name" value="CARBOHYDRATE DIACID REGULATOR"/>
    <property type="match status" value="1"/>
</dbReference>
<reference evidence="4" key="1">
    <citation type="submission" date="2022-06" db="EMBL/GenBank/DDBJ databases">
        <title>Complete genome sequence of Mycobacterium pseudoshottsii NJB1907-Z4.</title>
        <authorList>
            <person name="Komine T."/>
            <person name="Fukano H."/>
            <person name="Wada S."/>
        </authorList>
    </citation>
    <scope>NUCLEOTIDE SEQUENCE</scope>
    <source>
        <strain evidence="4">NJB1907-Z4</strain>
    </source>
</reference>
<sequence>MLWQGPSPRVGELIRQGAKAVLDGSQQWLDEYDRVTMAANPAIADDPVLAEATRHSIRSSLIHWAAANVSNPGAPVAPNLGPEPLSIARDMVRRGLDPFTFRIAQTVGWRLWMGVAFGLTSDPDELRELFEVTYRSISEFVEATSAGIAAQMQRERDELARGTHAERREVTALILDGAPISRQRAEARLGYALNRTHTAAVIWSDEPDGDLNRLDRVVDAFGRAADFARPLTVIAGAATRWVWVANAANATLDVEQVEQAVRDVPGARIAIGAAATGIEGFRRSHLEALTTQRMVAGLNSRQRVALFADIQLIALIAQNPEAANDFIKNTLEDFESAGAELHKTVLTFVNEQCSIGRTTKVLYTHRNTLLRRLDRAQQLLPRPLGHSSVHVAVALEALQWRGNPPA</sequence>
<proteinExistence type="inferred from homology"/>
<name>A0A9N7LMS6_9MYCO</name>
<comment type="similarity">
    <text evidence="1">Belongs to the CdaR family.</text>
</comment>
<gene>
    <name evidence="4" type="ORF">NJB1907Z4_C12560</name>
</gene>
<dbReference type="Pfam" id="PF13556">
    <property type="entry name" value="HTH_30"/>
    <property type="match status" value="1"/>
</dbReference>
<dbReference type="AlphaFoldDB" id="A0A9N7LMS6"/>
<keyword evidence="5" id="KW-1185">Reference proteome</keyword>
<organism evidence="4 5">
    <name type="scientific">Mycobacterium pseudoshottsii</name>
    <dbReference type="NCBI Taxonomy" id="265949"/>
    <lineage>
        <taxon>Bacteria</taxon>
        <taxon>Bacillati</taxon>
        <taxon>Actinomycetota</taxon>
        <taxon>Actinomycetes</taxon>
        <taxon>Mycobacteriales</taxon>
        <taxon>Mycobacteriaceae</taxon>
        <taxon>Mycobacterium</taxon>
        <taxon>Mycobacterium ulcerans group</taxon>
    </lineage>
</organism>
<dbReference type="RefSeq" id="WP_020788506.1">
    <property type="nucleotide sequence ID" value="NZ_AP026367.1"/>
</dbReference>
<dbReference type="EMBL" id="AP026367">
    <property type="protein sequence ID" value="BDN81041.1"/>
    <property type="molecule type" value="Genomic_DNA"/>
</dbReference>
<evidence type="ECO:0000313" key="4">
    <source>
        <dbReference type="EMBL" id="BDN81041.1"/>
    </source>
</evidence>
<dbReference type="Pfam" id="PF17853">
    <property type="entry name" value="GGDEF_2"/>
    <property type="match status" value="1"/>
</dbReference>
<feature type="domain" description="CdaR GGDEF-like" evidence="3">
    <location>
        <begin position="183"/>
        <end position="294"/>
    </location>
</feature>
<dbReference type="InterPro" id="IPR041522">
    <property type="entry name" value="CdaR_GGDEF"/>
</dbReference>
<dbReference type="Proteomes" id="UP001058626">
    <property type="component" value="Chromosome"/>
</dbReference>
<dbReference type="InterPro" id="IPR042070">
    <property type="entry name" value="PucR_C-HTH_sf"/>
</dbReference>
<dbReference type="PANTHER" id="PTHR33744:SF1">
    <property type="entry name" value="DNA-BINDING TRANSCRIPTIONAL ACTIVATOR ADER"/>
    <property type="match status" value="1"/>
</dbReference>
<evidence type="ECO:0000256" key="1">
    <source>
        <dbReference type="ARBA" id="ARBA00006754"/>
    </source>
</evidence>
<evidence type="ECO:0000259" key="2">
    <source>
        <dbReference type="Pfam" id="PF13556"/>
    </source>
</evidence>
<protein>
    <recommendedName>
        <fullName evidence="6">Transcriptional regulator</fullName>
    </recommendedName>
</protein>
<evidence type="ECO:0000259" key="3">
    <source>
        <dbReference type="Pfam" id="PF17853"/>
    </source>
</evidence>
<dbReference type="Gene3D" id="1.10.10.2840">
    <property type="entry name" value="PucR C-terminal helix-turn-helix domain"/>
    <property type="match status" value="1"/>
</dbReference>
<dbReference type="InterPro" id="IPR051448">
    <property type="entry name" value="CdaR-like_regulators"/>
</dbReference>
<accession>A0A9N7LMS6</accession>